<evidence type="ECO:0000313" key="2">
    <source>
        <dbReference type="EMBL" id="PVD31829.1"/>
    </source>
</evidence>
<protein>
    <submittedName>
        <fullName evidence="2">Uncharacterized protein</fullName>
    </submittedName>
</protein>
<name>A0A2T7PEH8_POMCA</name>
<evidence type="ECO:0000256" key="1">
    <source>
        <dbReference type="SAM" id="MobiDB-lite"/>
    </source>
</evidence>
<dbReference type="AlphaFoldDB" id="A0A2T7PEH8"/>
<accession>A0A2T7PEH8</accession>
<reference evidence="2 3" key="1">
    <citation type="submission" date="2018-04" db="EMBL/GenBank/DDBJ databases">
        <title>The genome of golden apple snail Pomacea canaliculata provides insight into stress tolerance and invasive adaptation.</title>
        <authorList>
            <person name="Liu C."/>
            <person name="Liu B."/>
            <person name="Ren Y."/>
            <person name="Zhang Y."/>
            <person name="Wang H."/>
            <person name="Li S."/>
            <person name="Jiang F."/>
            <person name="Yin L."/>
            <person name="Zhang G."/>
            <person name="Qian W."/>
            <person name="Fan W."/>
        </authorList>
    </citation>
    <scope>NUCLEOTIDE SEQUENCE [LARGE SCALE GENOMIC DNA]</scope>
    <source>
        <strain evidence="2">SZHN2017</strain>
        <tissue evidence="2">Muscle</tissue>
    </source>
</reference>
<sequence>MANDRKYGPSKPKKRKFCGNRYSKEKATVGKSIRSAFSNICYIGNSTVSSESYCEQVDTPTRSEQKLQDLYELVFDCSSEGEYEEADCENDTSESEEDSTTLDIVVENPKGNRIIDVAILNDDPGQFCCTFCEEADVERLKNAQRQARLASKALRQARRRRRLGADEQEAERDGHPNQPGGY</sequence>
<feature type="region of interest" description="Disordered" evidence="1">
    <location>
        <begin position="151"/>
        <end position="182"/>
    </location>
</feature>
<dbReference type="OrthoDB" id="6021187at2759"/>
<keyword evidence="3" id="KW-1185">Reference proteome</keyword>
<evidence type="ECO:0000313" key="3">
    <source>
        <dbReference type="Proteomes" id="UP000245119"/>
    </source>
</evidence>
<dbReference type="EMBL" id="PZQS01000004">
    <property type="protein sequence ID" value="PVD31829.1"/>
    <property type="molecule type" value="Genomic_DNA"/>
</dbReference>
<comment type="caution">
    <text evidence="2">The sequence shown here is derived from an EMBL/GenBank/DDBJ whole genome shotgun (WGS) entry which is preliminary data.</text>
</comment>
<organism evidence="2 3">
    <name type="scientific">Pomacea canaliculata</name>
    <name type="common">Golden apple snail</name>
    <dbReference type="NCBI Taxonomy" id="400727"/>
    <lineage>
        <taxon>Eukaryota</taxon>
        <taxon>Metazoa</taxon>
        <taxon>Spiralia</taxon>
        <taxon>Lophotrochozoa</taxon>
        <taxon>Mollusca</taxon>
        <taxon>Gastropoda</taxon>
        <taxon>Caenogastropoda</taxon>
        <taxon>Architaenioglossa</taxon>
        <taxon>Ampullarioidea</taxon>
        <taxon>Ampullariidae</taxon>
        <taxon>Pomacea</taxon>
    </lineage>
</organism>
<dbReference type="Proteomes" id="UP000245119">
    <property type="component" value="Linkage Group LG4"/>
</dbReference>
<proteinExistence type="predicted"/>
<gene>
    <name evidence="2" type="ORF">C0Q70_07247</name>
</gene>